<feature type="compositionally biased region" description="Basic and acidic residues" evidence="1">
    <location>
        <begin position="111"/>
        <end position="123"/>
    </location>
</feature>
<feature type="compositionally biased region" description="Polar residues" evidence="1">
    <location>
        <begin position="133"/>
        <end position="143"/>
    </location>
</feature>
<dbReference type="EMBL" id="CM001439">
    <property type="protein sequence ID" value="EHR50125.1"/>
    <property type="molecule type" value="Genomic_DNA"/>
</dbReference>
<keyword evidence="3" id="KW-1185">Reference proteome</keyword>
<dbReference type="Proteomes" id="UP000004926">
    <property type="component" value="Chromosome"/>
</dbReference>
<dbReference type="InterPro" id="IPR036390">
    <property type="entry name" value="WH_DNA-bd_sf"/>
</dbReference>
<organism evidence="2 3">
    <name type="scientific">Saccharomonospora marina XMU15</name>
    <dbReference type="NCBI Taxonomy" id="882083"/>
    <lineage>
        <taxon>Bacteria</taxon>
        <taxon>Bacillati</taxon>
        <taxon>Actinomycetota</taxon>
        <taxon>Actinomycetes</taxon>
        <taxon>Pseudonocardiales</taxon>
        <taxon>Pseudonocardiaceae</taxon>
        <taxon>Saccharomonospora</taxon>
    </lineage>
</organism>
<proteinExistence type="predicted"/>
<dbReference type="HOGENOM" id="CLU_1244588_0_0_11"/>
<name>H5X6H7_9PSEU</name>
<dbReference type="InterPro" id="IPR036388">
    <property type="entry name" value="WH-like_DNA-bd_sf"/>
</dbReference>
<reference evidence="2 3" key="1">
    <citation type="journal article" date="2012" name="Stand. Genomic Sci.">
        <title>Genome sequence of the ocean sediment bacterium Saccharomonospora marina type strain (XMU15(T)).</title>
        <authorList>
            <person name="Klenk H.P."/>
            <person name="Lu M."/>
            <person name="Lucas S."/>
            <person name="Lapidus A."/>
            <person name="Copeland A."/>
            <person name="Pitluck S."/>
            <person name="Goodwin L.A."/>
            <person name="Han C."/>
            <person name="Tapia R."/>
            <person name="Brambilla E.M."/>
            <person name="Potter G."/>
            <person name="Land M."/>
            <person name="Ivanova N."/>
            <person name="Rohde M."/>
            <person name="Goker M."/>
            <person name="Detter J.C."/>
            <person name="Li W.J."/>
            <person name="Kyrpides N.C."/>
            <person name="Woyke T."/>
        </authorList>
    </citation>
    <scope>NUCLEOTIDE SEQUENCE [LARGE SCALE GENOMIC DNA]</scope>
    <source>
        <strain evidence="2 3">XMU15</strain>
    </source>
</reference>
<feature type="region of interest" description="Disordered" evidence="1">
    <location>
        <begin position="88"/>
        <end position="148"/>
    </location>
</feature>
<dbReference type="SUPFAM" id="SSF46785">
    <property type="entry name" value="Winged helix' DNA-binding domain"/>
    <property type="match status" value="1"/>
</dbReference>
<feature type="compositionally biased region" description="Basic and acidic residues" evidence="1">
    <location>
        <begin position="92"/>
        <end position="104"/>
    </location>
</feature>
<sequence>MGIKLIEQALDETPADLTAREVLALVAVAHRANDHTRTGWPSRAEIARRMRASPETAKRVLRGLVQRGLLERVGGGYRGQATVYRFPAKGGHSYDPHSDQKGGHSCDPLSETERGSSDVERGSSDVQKGVTAMTPQPSGTRQEPSPRARETYADAIDYVAAGLEQIDGRRRYDRRDITETVTGFLRGKQVAAPTRYVRKAFDDNPEQFRPTSGPPRYRRETA</sequence>
<dbReference type="AlphaFoldDB" id="H5X6H7"/>
<accession>H5X6H7</accession>
<dbReference type="OrthoDB" id="4117460at2"/>
<evidence type="ECO:0000256" key="1">
    <source>
        <dbReference type="SAM" id="MobiDB-lite"/>
    </source>
</evidence>
<evidence type="ECO:0000313" key="2">
    <source>
        <dbReference type="EMBL" id="EHR50125.1"/>
    </source>
</evidence>
<dbReference type="Gene3D" id="1.10.10.10">
    <property type="entry name" value="Winged helix-like DNA-binding domain superfamily/Winged helix DNA-binding domain"/>
    <property type="match status" value="1"/>
</dbReference>
<feature type="region of interest" description="Disordered" evidence="1">
    <location>
        <begin position="201"/>
        <end position="222"/>
    </location>
</feature>
<evidence type="ECO:0000313" key="3">
    <source>
        <dbReference type="Proteomes" id="UP000004926"/>
    </source>
</evidence>
<dbReference type="RefSeq" id="WP_009153510.1">
    <property type="nucleotide sequence ID" value="NZ_CM001439.1"/>
</dbReference>
<protein>
    <submittedName>
        <fullName evidence="2">Transcriptional regulator of sugar metabolism</fullName>
    </submittedName>
</protein>
<gene>
    <name evidence="2" type="ORF">SacmaDRAFT_1857</name>
</gene>
<dbReference type="eggNOG" id="COG3355">
    <property type="taxonomic scope" value="Bacteria"/>
</dbReference>
<dbReference type="STRING" id="882083.SacmaDRAFT_1857"/>